<dbReference type="InterPro" id="IPR003759">
    <property type="entry name" value="Cbl-bd_cap"/>
</dbReference>
<dbReference type="Proteomes" id="UP000242444">
    <property type="component" value="Unassembled WGS sequence"/>
</dbReference>
<dbReference type="PROSITE" id="PS51332">
    <property type="entry name" value="B12_BINDING"/>
    <property type="match status" value="1"/>
</dbReference>
<dbReference type="Pfam" id="PF02607">
    <property type="entry name" value="B12-binding_2"/>
    <property type="match status" value="1"/>
</dbReference>
<dbReference type="InterPro" id="IPR036724">
    <property type="entry name" value="Cobalamin-bd_sf"/>
</dbReference>
<dbReference type="OrthoDB" id="3782345at2"/>
<reference evidence="2 3" key="1">
    <citation type="submission" date="2017-07" db="EMBL/GenBank/DDBJ databases">
        <title>Amycolatopsis antarcticus sp. nov., isolated from the surface of an Antarcticus brown macroalga.</title>
        <authorList>
            <person name="Wang J."/>
            <person name="Leiva S."/>
            <person name="Huang J."/>
            <person name="Huang Y."/>
        </authorList>
    </citation>
    <scope>NUCLEOTIDE SEQUENCE [LARGE SCALE GENOMIC DNA]</scope>
    <source>
        <strain evidence="2 3">AU-G6</strain>
    </source>
</reference>
<dbReference type="RefSeq" id="WP_094865912.1">
    <property type="nucleotide sequence ID" value="NZ_NKYE01000024.1"/>
</dbReference>
<feature type="domain" description="B12-binding" evidence="1">
    <location>
        <begin position="98"/>
        <end position="223"/>
    </location>
</feature>
<dbReference type="InParanoid" id="A0A263CYD7"/>
<accession>A0A263CYD7</accession>
<evidence type="ECO:0000313" key="3">
    <source>
        <dbReference type="Proteomes" id="UP000242444"/>
    </source>
</evidence>
<protein>
    <submittedName>
        <fullName evidence="2">Twin-arginine translocation pathway signal protein</fullName>
    </submittedName>
</protein>
<proteinExistence type="predicted"/>
<organism evidence="2 3">
    <name type="scientific">Amycolatopsis antarctica</name>
    <dbReference type="NCBI Taxonomy" id="1854586"/>
    <lineage>
        <taxon>Bacteria</taxon>
        <taxon>Bacillati</taxon>
        <taxon>Actinomycetota</taxon>
        <taxon>Actinomycetes</taxon>
        <taxon>Pseudonocardiales</taxon>
        <taxon>Pseudonocardiaceae</taxon>
        <taxon>Amycolatopsis</taxon>
    </lineage>
</organism>
<sequence length="350" mass="37336">MAGVRIGERSFAGELAEFEVALAGPDTVRAITVVERLLADGVDPVLIMEEIVSAAQRRIGERWQRGEWSVAQEHAATGVSMAATEAVGRFAASVPVTEGRIVLGCAEREWHALPAMVVSHGLRSRGWDVTYLGAATPPARLSTYLQEIGPDAAAVSCSVLRALPSSRNFVEASTSAGIPVVAGGSAFGVDDTRAMALGATAWASTAFAAIEVIPALPSVVPPARPLPAEPLAEQRTLELNHDWLATTLRERWRVADWPRSDLRPDPDDLDTVVRDAVDQVLYALQGALVTGDHRIVGDTAWWIAELLRGRGLPDGPLAGLGELLAAELHEYPLAAALIRGHWRIPEPMGS</sequence>
<dbReference type="SUPFAM" id="SSF52242">
    <property type="entry name" value="Cobalamin (vitamin B12)-binding domain"/>
    <property type="match status" value="1"/>
</dbReference>
<dbReference type="Pfam" id="PF02310">
    <property type="entry name" value="B12-binding"/>
    <property type="match status" value="1"/>
</dbReference>
<gene>
    <name evidence="2" type="ORF">CFN78_26955</name>
</gene>
<dbReference type="InterPro" id="IPR006158">
    <property type="entry name" value="Cobalamin-bd"/>
</dbReference>
<name>A0A263CYD7_9PSEU</name>
<evidence type="ECO:0000259" key="1">
    <source>
        <dbReference type="PROSITE" id="PS51332"/>
    </source>
</evidence>
<comment type="caution">
    <text evidence="2">The sequence shown here is derived from an EMBL/GenBank/DDBJ whole genome shotgun (WGS) entry which is preliminary data.</text>
</comment>
<evidence type="ECO:0000313" key="2">
    <source>
        <dbReference type="EMBL" id="OZM70115.1"/>
    </source>
</evidence>
<dbReference type="Gene3D" id="1.10.1240.10">
    <property type="entry name" value="Methionine synthase domain"/>
    <property type="match status" value="1"/>
</dbReference>
<dbReference type="AlphaFoldDB" id="A0A263CYD7"/>
<keyword evidence="3" id="KW-1185">Reference proteome</keyword>
<dbReference type="EMBL" id="NKYE01000024">
    <property type="protein sequence ID" value="OZM70115.1"/>
    <property type="molecule type" value="Genomic_DNA"/>
</dbReference>
<dbReference type="GO" id="GO:0046872">
    <property type="term" value="F:metal ion binding"/>
    <property type="evidence" value="ECO:0007669"/>
    <property type="project" value="InterPro"/>
</dbReference>
<dbReference type="GO" id="GO:0031419">
    <property type="term" value="F:cobalamin binding"/>
    <property type="evidence" value="ECO:0007669"/>
    <property type="project" value="InterPro"/>
</dbReference>
<dbReference type="Gene3D" id="3.40.50.280">
    <property type="entry name" value="Cobalamin-binding domain"/>
    <property type="match status" value="1"/>
</dbReference>
<dbReference type="InterPro" id="IPR036594">
    <property type="entry name" value="Meth_synthase_dom"/>
</dbReference>